<sequence>MLMKDQQVVKKEKEKKERKKERKRTGGSRNPSLRQPKEAMAIAMKCANPKTHNNNRSIDRSINRPARKKKQTRPMTPSFVSPKKQI</sequence>
<evidence type="ECO:0000313" key="2">
    <source>
        <dbReference type="EMBL" id="PWY86198.1"/>
    </source>
</evidence>
<feature type="region of interest" description="Disordered" evidence="1">
    <location>
        <begin position="1"/>
        <end position="86"/>
    </location>
</feature>
<accession>A0A317WME7</accession>
<proteinExistence type="predicted"/>
<feature type="compositionally biased region" description="Basic residues" evidence="1">
    <location>
        <begin position="16"/>
        <end position="26"/>
    </location>
</feature>
<dbReference type="RefSeq" id="XP_025400750.1">
    <property type="nucleotide sequence ID" value="XM_025538741.1"/>
</dbReference>
<gene>
    <name evidence="2" type="ORF">BO70DRAFT_222699</name>
</gene>
<reference evidence="2 3" key="1">
    <citation type="submission" date="2016-12" db="EMBL/GenBank/DDBJ databases">
        <title>The genomes of Aspergillus section Nigri reveals drivers in fungal speciation.</title>
        <authorList>
            <consortium name="DOE Joint Genome Institute"/>
            <person name="Vesth T.C."/>
            <person name="Nybo J."/>
            <person name="Theobald S."/>
            <person name="Brandl J."/>
            <person name="Frisvad J.C."/>
            <person name="Nielsen K.F."/>
            <person name="Lyhne E.K."/>
            <person name="Kogle M.E."/>
            <person name="Kuo A."/>
            <person name="Riley R."/>
            <person name="Clum A."/>
            <person name="Nolan M."/>
            <person name="Lipzen A."/>
            <person name="Salamov A."/>
            <person name="Henrissat B."/>
            <person name="Wiebenga A."/>
            <person name="De Vries R.P."/>
            <person name="Grigoriev I.V."/>
            <person name="Mortensen U.H."/>
            <person name="Andersen M.R."/>
            <person name="Baker S.E."/>
        </authorList>
    </citation>
    <scope>NUCLEOTIDE SEQUENCE [LARGE SCALE GENOMIC DNA]</scope>
    <source>
        <strain evidence="2 3">CBS 117.55</strain>
    </source>
</reference>
<comment type="caution">
    <text evidence="2">The sequence shown here is derived from an EMBL/GenBank/DDBJ whole genome shotgun (WGS) entry which is preliminary data.</text>
</comment>
<dbReference type="AlphaFoldDB" id="A0A317WME7"/>
<evidence type="ECO:0000256" key="1">
    <source>
        <dbReference type="SAM" id="MobiDB-lite"/>
    </source>
</evidence>
<dbReference type="VEuPathDB" id="FungiDB:BO70DRAFT_222699"/>
<evidence type="ECO:0000313" key="3">
    <source>
        <dbReference type="Proteomes" id="UP000247233"/>
    </source>
</evidence>
<keyword evidence="3" id="KW-1185">Reference proteome</keyword>
<dbReference type="Proteomes" id="UP000247233">
    <property type="component" value="Unassembled WGS sequence"/>
</dbReference>
<protein>
    <submittedName>
        <fullName evidence="2">Uncharacterized protein</fullName>
    </submittedName>
</protein>
<name>A0A317WME7_9EURO</name>
<dbReference type="GeneID" id="37060978"/>
<dbReference type="EMBL" id="MSFL01000008">
    <property type="protein sequence ID" value="PWY86198.1"/>
    <property type="molecule type" value="Genomic_DNA"/>
</dbReference>
<organism evidence="2 3">
    <name type="scientific">Aspergillus heteromorphus CBS 117.55</name>
    <dbReference type="NCBI Taxonomy" id="1448321"/>
    <lineage>
        <taxon>Eukaryota</taxon>
        <taxon>Fungi</taxon>
        <taxon>Dikarya</taxon>
        <taxon>Ascomycota</taxon>
        <taxon>Pezizomycotina</taxon>
        <taxon>Eurotiomycetes</taxon>
        <taxon>Eurotiomycetidae</taxon>
        <taxon>Eurotiales</taxon>
        <taxon>Aspergillaceae</taxon>
        <taxon>Aspergillus</taxon>
        <taxon>Aspergillus subgen. Circumdati</taxon>
    </lineage>
</organism>